<name>A0AAV7WVM2_PLEWA</name>
<protein>
    <submittedName>
        <fullName evidence="1">Uncharacterized protein</fullName>
    </submittedName>
</protein>
<evidence type="ECO:0000313" key="2">
    <source>
        <dbReference type="Proteomes" id="UP001066276"/>
    </source>
</evidence>
<dbReference type="EMBL" id="JANPWB010000001">
    <property type="protein sequence ID" value="KAJ1216936.1"/>
    <property type="molecule type" value="Genomic_DNA"/>
</dbReference>
<sequence length="77" mass="8624">MSACSNSYLLHEPESRGDPRNFVRHFIFSKPVTRWGTSPQTAATGRVVAMTHATVCHYNNAQQQQDGSNRTCRNDDA</sequence>
<organism evidence="1 2">
    <name type="scientific">Pleurodeles waltl</name>
    <name type="common">Iberian ribbed newt</name>
    <dbReference type="NCBI Taxonomy" id="8319"/>
    <lineage>
        <taxon>Eukaryota</taxon>
        <taxon>Metazoa</taxon>
        <taxon>Chordata</taxon>
        <taxon>Craniata</taxon>
        <taxon>Vertebrata</taxon>
        <taxon>Euteleostomi</taxon>
        <taxon>Amphibia</taxon>
        <taxon>Batrachia</taxon>
        <taxon>Caudata</taxon>
        <taxon>Salamandroidea</taxon>
        <taxon>Salamandridae</taxon>
        <taxon>Pleurodelinae</taxon>
        <taxon>Pleurodeles</taxon>
    </lineage>
</organism>
<dbReference type="AlphaFoldDB" id="A0AAV7WVM2"/>
<evidence type="ECO:0000313" key="1">
    <source>
        <dbReference type="EMBL" id="KAJ1216936.1"/>
    </source>
</evidence>
<gene>
    <name evidence="1" type="ORF">NDU88_004534</name>
</gene>
<dbReference type="Proteomes" id="UP001066276">
    <property type="component" value="Chromosome 1_1"/>
</dbReference>
<reference evidence="1" key="1">
    <citation type="journal article" date="2022" name="bioRxiv">
        <title>Sequencing and chromosome-scale assembly of the giantPleurodeles waltlgenome.</title>
        <authorList>
            <person name="Brown T."/>
            <person name="Elewa A."/>
            <person name="Iarovenko S."/>
            <person name="Subramanian E."/>
            <person name="Araus A.J."/>
            <person name="Petzold A."/>
            <person name="Susuki M."/>
            <person name="Suzuki K.-i.T."/>
            <person name="Hayashi T."/>
            <person name="Toyoda A."/>
            <person name="Oliveira C."/>
            <person name="Osipova E."/>
            <person name="Leigh N.D."/>
            <person name="Simon A."/>
            <person name="Yun M.H."/>
        </authorList>
    </citation>
    <scope>NUCLEOTIDE SEQUENCE</scope>
    <source>
        <strain evidence="1">20211129_DDA</strain>
        <tissue evidence="1">Liver</tissue>
    </source>
</reference>
<accession>A0AAV7WVM2</accession>
<comment type="caution">
    <text evidence="1">The sequence shown here is derived from an EMBL/GenBank/DDBJ whole genome shotgun (WGS) entry which is preliminary data.</text>
</comment>
<keyword evidence="2" id="KW-1185">Reference proteome</keyword>
<proteinExistence type="predicted"/>